<comment type="caution">
    <text evidence="2">The sequence shown here is derived from an EMBL/GenBank/DDBJ whole genome shotgun (WGS) entry which is preliminary data.</text>
</comment>
<dbReference type="RefSeq" id="WP_169230502.1">
    <property type="nucleotide sequence ID" value="NZ_JABBGF010000001.1"/>
</dbReference>
<name>A0A7Y0A5N5_9FLAO</name>
<sequence length="54" mass="6016">MKITALLLGIIGLFAISSCRCDFDEDEPKNKYDGNKSDTHKNKSSAENDALRIQ</sequence>
<accession>A0A7Y0A5N5</accession>
<organism evidence="2 3">
    <name type="scientific">Chryseobacterium cheonjiense</name>
    <dbReference type="NCBI Taxonomy" id="2728845"/>
    <lineage>
        <taxon>Bacteria</taxon>
        <taxon>Pseudomonadati</taxon>
        <taxon>Bacteroidota</taxon>
        <taxon>Flavobacteriia</taxon>
        <taxon>Flavobacteriales</taxon>
        <taxon>Weeksellaceae</taxon>
        <taxon>Chryseobacterium group</taxon>
        <taxon>Chryseobacterium</taxon>
    </lineage>
</organism>
<reference evidence="2 3" key="1">
    <citation type="submission" date="2020-04" db="EMBL/GenBank/DDBJ databases">
        <title>Chryseobacterium sp. RJ-7-14 sp. nov., isolated from Jeju soil.</title>
        <authorList>
            <person name="Dahal R.H."/>
            <person name="Chaudhary D.K."/>
        </authorList>
    </citation>
    <scope>NUCLEOTIDE SEQUENCE [LARGE SCALE GENOMIC DNA]</scope>
    <source>
        <strain evidence="2 3">RJ-7-14</strain>
    </source>
</reference>
<dbReference type="AlphaFoldDB" id="A0A7Y0A5N5"/>
<evidence type="ECO:0000313" key="3">
    <source>
        <dbReference type="Proteomes" id="UP000552615"/>
    </source>
</evidence>
<proteinExistence type="predicted"/>
<evidence type="ECO:0008006" key="4">
    <source>
        <dbReference type="Google" id="ProtNLM"/>
    </source>
</evidence>
<evidence type="ECO:0000313" key="2">
    <source>
        <dbReference type="EMBL" id="NML57157.1"/>
    </source>
</evidence>
<dbReference type="EMBL" id="JABBGF010000001">
    <property type="protein sequence ID" value="NML57157.1"/>
    <property type="molecule type" value="Genomic_DNA"/>
</dbReference>
<gene>
    <name evidence="2" type="ORF">HHL20_07345</name>
</gene>
<keyword evidence="3" id="KW-1185">Reference proteome</keyword>
<dbReference type="PROSITE" id="PS51257">
    <property type="entry name" value="PROKAR_LIPOPROTEIN"/>
    <property type="match status" value="1"/>
</dbReference>
<protein>
    <recommendedName>
        <fullName evidence="4">Lipoprotein</fullName>
    </recommendedName>
</protein>
<feature type="region of interest" description="Disordered" evidence="1">
    <location>
        <begin position="29"/>
        <end position="54"/>
    </location>
</feature>
<dbReference type="Proteomes" id="UP000552615">
    <property type="component" value="Unassembled WGS sequence"/>
</dbReference>
<evidence type="ECO:0000256" key="1">
    <source>
        <dbReference type="SAM" id="MobiDB-lite"/>
    </source>
</evidence>